<dbReference type="Pfam" id="PF20151">
    <property type="entry name" value="DUF6533"/>
    <property type="match status" value="1"/>
</dbReference>
<dbReference type="AlphaFoldDB" id="A0A8H5AYK3"/>
<feature type="domain" description="DUF6533" evidence="3">
    <location>
        <begin position="23"/>
        <end position="68"/>
    </location>
</feature>
<keyword evidence="2" id="KW-0812">Transmembrane</keyword>
<evidence type="ECO:0000259" key="3">
    <source>
        <dbReference type="Pfam" id="PF20151"/>
    </source>
</evidence>
<evidence type="ECO:0000256" key="2">
    <source>
        <dbReference type="SAM" id="Phobius"/>
    </source>
</evidence>
<feature type="transmembrane region" description="Helical" evidence="2">
    <location>
        <begin position="122"/>
        <end position="142"/>
    </location>
</feature>
<name>A0A8H5AYK3_9AGAR</name>
<evidence type="ECO:0000256" key="1">
    <source>
        <dbReference type="SAM" id="MobiDB-lite"/>
    </source>
</evidence>
<protein>
    <recommendedName>
        <fullName evidence="3">DUF6533 domain-containing protein</fullName>
    </recommendedName>
</protein>
<gene>
    <name evidence="4" type="ORF">D9611_008463</name>
</gene>
<keyword evidence="2" id="KW-1133">Transmembrane helix</keyword>
<dbReference type="InterPro" id="IPR045340">
    <property type="entry name" value="DUF6533"/>
</dbReference>
<feature type="transmembrane region" description="Helical" evidence="2">
    <location>
        <begin position="57"/>
        <end position="77"/>
    </location>
</feature>
<feature type="transmembrane region" description="Helical" evidence="2">
    <location>
        <begin position="172"/>
        <end position="195"/>
    </location>
</feature>
<feature type="region of interest" description="Disordered" evidence="1">
    <location>
        <begin position="301"/>
        <end position="320"/>
    </location>
</feature>
<evidence type="ECO:0000313" key="5">
    <source>
        <dbReference type="Proteomes" id="UP000541558"/>
    </source>
</evidence>
<feature type="compositionally biased region" description="Low complexity" evidence="1">
    <location>
        <begin position="309"/>
        <end position="320"/>
    </location>
</feature>
<organism evidence="4 5">
    <name type="scientific">Ephemerocybe angulata</name>
    <dbReference type="NCBI Taxonomy" id="980116"/>
    <lineage>
        <taxon>Eukaryota</taxon>
        <taxon>Fungi</taxon>
        <taxon>Dikarya</taxon>
        <taxon>Basidiomycota</taxon>
        <taxon>Agaricomycotina</taxon>
        <taxon>Agaricomycetes</taxon>
        <taxon>Agaricomycetidae</taxon>
        <taxon>Agaricales</taxon>
        <taxon>Agaricineae</taxon>
        <taxon>Psathyrellaceae</taxon>
        <taxon>Ephemerocybe</taxon>
    </lineage>
</organism>
<feature type="transmembrane region" description="Helical" evidence="2">
    <location>
        <begin position="216"/>
        <end position="234"/>
    </location>
</feature>
<feature type="transmembrane region" description="Helical" evidence="2">
    <location>
        <begin position="89"/>
        <end position="110"/>
    </location>
</feature>
<comment type="caution">
    <text evidence="4">The sequence shown here is derived from an EMBL/GenBank/DDBJ whole genome shotgun (WGS) entry which is preliminary data.</text>
</comment>
<sequence>MPAQGYTFDDLLWAVSAIQEARYAIAAMYGLHIYEWINCLEKEIKLIYRARWTSIKLSYFLCRYYPLICWPIIMWAYLRDHTFEECEKIGHPIHVLLTPYQFFSQAVMLMRAYAFCGRDWRVLLPLGLCYGALLGINVWAFATHVYMPPPIFYALIEHTGCYPNYGTGVMAIRIGLSMLAATLMDLVSLVCVLIYCKKESSFRGGSLAHYFIKQGLGSFLMITVINVAAAIAFFKPPSYHSGIGLPLSLAVSNLLACRVILQLRRKVTPTPTELSRRHSLVVDGALNNLQSQEEHDVWLMDSDSDSNRRASSLSHFHSSS</sequence>
<reference evidence="4 5" key="1">
    <citation type="journal article" date="2020" name="ISME J.">
        <title>Uncovering the hidden diversity of litter-decomposition mechanisms in mushroom-forming fungi.</title>
        <authorList>
            <person name="Floudas D."/>
            <person name="Bentzer J."/>
            <person name="Ahren D."/>
            <person name="Johansson T."/>
            <person name="Persson P."/>
            <person name="Tunlid A."/>
        </authorList>
    </citation>
    <scope>NUCLEOTIDE SEQUENCE [LARGE SCALE GENOMIC DNA]</scope>
    <source>
        <strain evidence="4 5">CBS 175.51</strain>
    </source>
</reference>
<keyword evidence="5" id="KW-1185">Reference proteome</keyword>
<evidence type="ECO:0000313" key="4">
    <source>
        <dbReference type="EMBL" id="KAF5313460.1"/>
    </source>
</evidence>
<proteinExistence type="predicted"/>
<feature type="transmembrane region" description="Helical" evidence="2">
    <location>
        <begin position="240"/>
        <end position="261"/>
    </location>
</feature>
<dbReference type="OrthoDB" id="3251775at2759"/>
<accession>A0A8H5AYK3</accession>
<keyword evidence="2" id="KW-0472">Membrane</keyword>
<dbReference type="Proteomes" id="UP000541558">
    <property type="component" value="Unassembled WGS sequence"/>
</dbReference>
<dbReference type="EMBL" id="JAACJK010000224">
    <property type="protein sequence ID" value="KAF5313460.1"/>
    <property type="molecule type" value="Genomic_DNA"/>
</dbReference>